<sequence>MVTIPLTSLFRVFFENPFFSFLFISTNQSRFCSCPLAMDEVFEPGTIDVQVDDFVKTKSVSRCKDEFLNVLCEDSDDELVEGEGENARVELDDAKTLTNLVMKMKSYTPSLI</sequence>
<dbReference type="Proteomes" id="UP001157418">
    <property type="component" value="Unassembled WGS sequence"/>
</dbReference>
<keyword evidence="2" id="KW-1185">Reference proteome</keyword>
<gene>
    <name evidence="1" type="ORF">LVIROSA_LOCUS4535</name>
</gene>
<organism evidence="1 2">
    <name type="scientific">Lactuca virosa</name>
    <dbReference type="NCBI Taxonomy" id="75947"/>
    <lineage>
        <taxon>Eukaryota</taxon>
        <taxon>Viridiplantae</taxon>
        <taxon>Streptophyta</taxon>
        <taxon>Embryophyta</taxon>
        <taxon>Tracheophyta</taxon>
        <taxon>Spermatophyta</taxon>
        <taxon>Magnoliopsida</taxon>
        <taxon>eudicotyledons</taxon>
        <taxon>Gunneridae</taxon>
        <taxon>Pentapetalae</taxon>
        <taxon>asterids</taxon>
        <taxon>campanulids</taxon>
        <taxon>Asterales</taxon>
        <taxon>Asteraceae</taxon>
        <taxon>Cichorioideae</taxon>
        <taxon>Cichorieae</taxon>
        <taxon>Lactucinae</taxon>
        <taxon>Lactuca</taxon>
    </lineage>
</organism>
<evidence type="ECO:0000313" key="2">
    <source>
        <dbReference type="Proteomes" id="UP001157418"/>
    </source>
</evidence>
<comment type="caution">
    <text evidence="1">The sequence shown here is derived from an EMBL/GenBank/DDBJ whole genome shotgun (WGS) entry which is preliminary data.</text>
</comment>
<evidence type="ECO:0000313" key="1">
    <source>
        <dbReference type="EMBL" id="CAH1416796.1"/>
    </source>
</evidence>
<name>A0AAU9LPR3_9ASTR</name>
<accession>A0AAU9LPR3</accession>
<proteinExistence type="predicted"/>
<reference evidence="1 2" key="1">
    <citation type="submission" date="2022-01" db="EMBL/GenBank/DDBJ databases">
        <authorList>
            <person name="Xiong W."/>
            <person name="Schranz E."/>
        </authorList>
    </citation>
    <scope>NUCLEOTIDE SEQUENCE [LARGE SCALE GENOMIC DNA]</scope>
</reference>
<dbReference type="EMBL" id="CAKMRJ010000002">
    <property type="protein sequence ID" value="CAH1416796.1"/>
    <property type="molecule type" value="Genomic_DNA"/>
</dbReference>
<dbReference type="AlphaFoldDB" id="A0AAU9LPR3"/>
<protein>
    <submittedName>
        <fullName evidence="1">Uncharacterized protein</fullName>
    </submittedName>
</protein>